<organism evidence="1 2">
    <name type="scientific">Candidatus Nealsonbacteria bacterium RIFCSPHIGHO2_01_FULL_38_55</name>
    <dbReference type="NCBI Taxonomy" id="1801664"/>
    <lineage>
        <taxon>Bacteria</taxon>
        <taxon>Candidatus Nealsoniibacteriota</taxon>
    </lineage>
</organism>
<gene>
    <name evidence="1" type="ORF">A2626_03440</name>
</gene>
<comment type="caution">
    <text evidence="1">The sequence shown here is derived from an EMBL/GenBank/DDBJ whole genome shotgun (WGS) entry which is preliminary data.</text>
</comment>
<name>A0A1G2E1G2_9BACT</name>
<evidence type="ECO:0000313" key="1">
    <source>
        <dbReference type="EMBL" id="OGZ19522.1"/>
    </source>
</evidence>
<evidence type="ECO:0000313" key="2">
    <source>
        <dbReference type="Proteomes" id="UP000177360"/>
    </source>
</evidence>
<sequence length="462" mass="53132">MEKKINLQKKKIASSFRDPSGFLFLEKGILYRQINFSYKEHYDHLINSGLFKLLVEKKLLISHQESALENRFSEEAYRIIQPEFIRFISYPYEWCFGQLKDAGLAALQIQKYALEHGMVLKDASAYNMQFVRGKPALIDTLSFETYKEGEPWIAYRQFCQHFLAPLALMSYRDIRLAQLLRIYIDGIPLNLASSLLPVSSLLNLSLYAHISLHARARNRATKQASRPKSFLSKKLLFALIDNLESAIMSLKWELKKTEWGNYYNKNNYSSEAFVGKKKIIEVFLEEIKPKQVWDIGGNTGVFSRIASAKGIETICFDIDPAAIEKNYFEARANGEENILPLTLDLANPSPAVGWANKERDSLQERGPADIVFALALIHHLVVTFNIPFEDIAEFFSDIGKSLIVEFVPSGDSQLQRMLASSAKVFPNYTQENFENAFQKYFLIKDIKQIQDSKRIIYLMKKR</sequence>
<dbReference type="AlphaFoldDB" id="A0A1G2E1G2"/>
<reference evidence="1 2" key="1">
    <citation type="journal article" date="2016" name="Nat. Commun.">
        <title>Thousands of microbial genomes shed light on interconnected biogeochemical processes in an aquifer system.</title>
        <authorList>
            <person name="Anantharaman K."/>
            <person name="Brown C.T."/>
            <person name="Hug L.A."/>
            <person name="Sharon I."/>
            <person name="Castelle C.J."/>
            <person name="Probst A.J."/>
            <person name="Thomas B.C."/>
            <person name="Singh A."/>
            <person name="Wilkins M.J."/>
            <person name="Karaoz U."/>
            <person name="Brodie E.L."/>
            <person name="Williams K.H."/>
            <person name="Hubbard S.S."/>
            <person name="Banfield J.F."/>
        </authorList>
    </citation>
    <scope>NUCLEOTIDE SEQUENCE [LARGE SCALE GENOMIC DNA]</scope>
</reference>
<dbReference type="Gene3D" id="3.40.50.150">
    <property type="entry name" value="Vaccinia Virus protein VP39"/>
    <property type="match status" value="1"/>
</dbReference>
<dbReference type="Pfam" id="PF13489">
    <property type="entry name" value="Methyltransf_23"/>
    <property type="match status" value="1"/>
</dbReference>
<dbReference type="EMBL" id="MHLZ01000029">
    <property type="protein sequence ID" value="OGZ19522.1"/>
    <property type="molecule type" value="Genomic_DNA"/>
</dbReference>
<accession>A0A1G2E1G2</accession>
<protein>
    <recommendedName>
        <fullName evidence="3">SAM-dependent methyltransferase</fullName>
    </recommendedName>
</protein>
<dbReference type="InterPro" id="IPR029063">
    <property type="entry name" value="SAM-dependent_MTases_sf"/>
</dbReference>
<dbReference type="SUPFAM" id="SSF53335">
    <property type="entry name" value="S-adenosyl-L-methionine-dependent methyltransferases"/>
    <property type="match status" value="1"/>
</dbReference>
<dbReference type="CDD" id="cd02440">
    <property type="entry name" value="AdoMet_MTases"/>
    <property type="match status" value="1"/>
</dbReference>
<proteinExistence type="predicted"/>
<evidence type="ECO:0008006" key="3">
    <source>
        <dbReference type="Google" id="ProtNLM"/>
    </source>
</evidence>
<dbReference type="Proteomes" id="UP000177360">
    <property type="component" value="Unassembled WGS sequence"/>
</dbReference>